<evidence type="ECO:0000256" key="6">
    <source>
        <dbReference type="PROSITE-ProRule" id="PRU00124"/>
    </source>
</evidence>
<keyword evidence="2" id="KW-0472">Membrane</keyword>
<reference evidence="8 9" key="1">
    <citation type="journal article" date="2022" name="Front. Cell. Infect. Microbiol.">
        <title>The Genomes of Two Strains of Taenia crassiceps the Animal Model for the Study of Human Cysticercosis.</title>
        <authorList>
            <person name="Bobes R.J."/>
            <person name="Estrada K."/>
            <person name="Rios-Valencia D.G."/>
            <person name="Calderon-Gallegos A."/>
            <person name="de la Torre P."/>
            <person name="Carrero J.C."/>
            <person name="Sanchez-Flores A."/>
            <person name="Laclette J.P."/>
        </authorList>
    </citation>
    <scope>NUCLEOTIDE SEQUENCE [LARGE SCALE GENOMIC DNA]</scope>
    <source>
        <strain evidence="8">WFUcys</strain>
    </source>
</reference>
<keyword evidence="3 6" id="KW-1015">Disulfide bond</keyword>
<dbReference type="InterPro" id="IPR036179">
    <property type="entry name" value="Ig-like_dom_sf"/>
</dbReference>
<sequence length="867" mass="96315">MMSTSLSTGQAAPYGRDNVSLLFEGQNAVFVCDPSGQVSDNLTYQWTLNNTHIIATGRSFTIHNVRSSDSGLYKCIVRGKIMDKEVVAEHATFAYIKKTETMHTQVVDEGVSVTVLCNVTRSNVPQGSKNMRFQWHNPNGTLVSNEWFLRLADIRIHESGVYVCTVSVDVDGVRHEASRGTNIQVKRAGSVIFPGLLGHTIEVMETSPVHQTCRVEKDYGGANYTYHWLGPNQREIANDSQLRIDYALRSRDSGAYTCVAKSMQAAHRDLEGIIYLIVSPLRFQISILSEDLRIGGFTHRRVSMSPSPLPVDVIQERFKYKWMSPEGRPVTPQPSPEMYVQLKSPQQFGLYTIRVRGIHSGYTHELQSEVLLHSNTDDYSLWISDQGRPISPNSRVEVLCEVRPANPNAKVRWVNAQNLMVAPDNRLVIERFRGGKEGSYFCEAFLPNGNILLKQLSLRMVNGTEAGGEKFGGKSGRSYTVRVVRYPSLFSYNDEVRLHCIVQPNATDVTFEWVKDGRVIGNSQVLDIPAFGWQDAGRYQCRATIQSVVKYAEEILHSSSDDTKGLTINPEAVNASVFKPFEIECISRRPGVRPSVTFSSDANITLDGNFKLLFPDVQKVIISVPRGLSTVYNGMSIRCLLNGNYSRQSRIFIQDYCPTKEASCLSGECVPSDKICNGINDCMDGSDESEQFCSAKLVAIPVKQEVQPMERFQVTCRSTTPQQIPIARFSLTGVLVEQDSRFVVTRPRPEEMVIIAPHGLPPQHEAVLIECFIPDEGTRTALVIVNATASDTSCLEGFRCGDGSCIPPWQQCDGQIHCTGGLDEPPRVWPADKESSTAVATGAWQRRKGATVDSTAKTTLMKSIAKV</sequence>
<comment type="caution">
    <text evidence="8">The sequence shown here is derived from an EMBL/GenBank/DDBJ whole genome shotgun (WGS) entry which is preliminary data.</text>
</comment>
<dbReference type="InterPro" id="IPR007110">
    <property type="entry name" value="Ig-like_dom"/>
</dbReference>
<dbReference type="SMART" id="SM00409">
    <property type="entry name" value="IG"/>
    <property type="match status" value="5"/>
</dbReference>
<dbReference type="PROSITE" id="PS50068">
    <property type="entry name" value="LDLRA_2"/>
    <property type="match status" value="2"/>
</dbReference>
<feature type="domain" description="Ig-like" evidence="7">
    <location>
        <begin position="194"/>
        <end position="271"/>
    </location>
</feature>
<keyword evidence="9" id="KW-1185">Reference proteome</keyword>
<dbReference type="SUPFAM" id="SSF57424">
    <property type="entry name" value="LDL receptor-like module"/>
    <property type="match status" value="2"/>
</dbReference>
<evidence type="ECO:0000256" key="2">
    <source>
        <dbReference type="ARBA" id="ARBA00023136"/>
    </source>
</evidence>
<dbReference type="Proteomes" id="UP001651158">
    <property type="component" value="Unassembled WGS sequence"/>
</dbReference>
<evidence type="ECO:0000259" key="7">
    <source>
        <dbReference type="PROSITE" id="PS50835"/>
    </source>
</evidence>
<dbReference type="PANTHER" id="PTHR11640">
    <property type="entry name" value="NEPHRIN"/>
    <property type="match status" value="1"/>
</dbReference>
<feature type="domain" description="Ig-like" evidence="7">
    <location>
        <begin position="96"/>
        <end position="167"/>
    </location>
</feature>
<evidence type="ECO:0000313" key="8">
    <source>
        <dbReference type="EMBL" id="KAL5107294.1"/>
    </source>
</evidence>
<protein>
    <submittedName>
        <fullName evidence="8">Carcinoembryonic antigen-related cell adhesion molecule 5</fullName>
    </submittedName>
</protein>
<dbReference type="InterPro" id="IPR002172">
    <property type="entry name" value="LDrepeatLR_classA_rpt"/>
</dbReference>
<gene>
    <name evidence="8" type="ORF">TcWFU_000884</name>
</gene>
<evidence type="ECO:0000256" key="5">
    <source>
        <dbReference type="ARBA" id="ARBA00023319"/>
    </source>
</evidence>
<dbReference type="PROSITE" id="PS01209">
    <property type="entry name" value="LDLRA_1"/>
    <property type="match status" value="1"/>
</dbReference>
<feature type="disulfide bond" evidence="6">
    <location>
        <begin position="800"/>
        <end position="818"/>
    </location>
</feature>
<keyword evidence="4" id="KW-0325">Glycoprotein</keyword>
<organism evidence="8 9">
    <name type="scientific">Taenia crassiceps</name>
    <dbReference type="NCBI Taxonomy" id="6207"/>
    <lineage>
        <taxon>Eukaryota</taxon>
        <taxon>Metazoa</taxon>
        <taxon>Spiralia</taxon>
        <taxon>Lophotrochozoa</taxon>
        <taxon>Platyhelminthes</taxon>
        <taxon>Cestoda</taxon>
        <taxon>Eucestoda</taxon>
        <taxon>Cyclophyllidea</taxon>
        <taxon>Taeniidae</taxon>
        <taxon>Taenia</taxon>
    </lineage>
</organism>
<feature type="domain" description="Ig-like" evidence="7">
    <location>
        <begin position="13"/>
        <end position="94"/>
    </location>
</feature>
<dbReference type="SMART" id="SM00408">
    <property type="entry name" value="IGc2"/>
    <property type="match status" value="4"/>
</dbReference>
<dbReference type="InterPro" id="IPR013783">
    <property type="entry name" value="Ig-like_fold"/>
</dbReference>
<dbReference type="CDD" id="cd00112">
    <property type="entry name" value="LDLa"/>
    <property type="match status" value="2"/>
</dbReference>
<dbReference type="Gene3D" id="4.10.400.10">
    <property type="entry name" value="Low-density Lipoprotein Receptor"/>
    <property type="match status" value="2"/>
</dbReference>
<dbReference type="InterPro" id="IPR003598">
    <property type="entry name" value="Ig_sub2"/>
</dbReference>
<dbReference type="SMART" id="SM00192">
    <property type="entry name" value="LDLa"/>
    <property type="match status" value="2"/>
</dbReference>
<feature type="domain" description="Ig-like" evidence="7">
    <location>
        <begin position="386"/>
        <end position="444"/>
    </location>
</feature>
<dbReference type="Pfam" id="PF13927">
    <property type="entry name" value="Ig_3"/>
    <property type="match status" value="1"/>
</dbReference>
<dbReference type="PRINTS" id="PR00261">
    <property type="entry name" value="LDLRECEPTOR"/>
</dbReference>
<dbReference type="InterPro" id="IPR036055">
    <property type="entry name" value="LDL_receptor-like_sf"/>
</dbReference>
<dbReference type="Pfam" id="PF00057">
    <property type="entry name" value="Ldl_recept_a"/>
    <property type="match status" value="1"/>
</dbReference>
<name>A0ABR4QC68_9CEST</name>
<dbReference type="Gene3D" id="2.60.40.10">
    <property type="entry name" value="Immunoglobulins"/>
    <property type="match status" value="5"/>
</dbReference>
<comment type="caution">
    <text evidence="6">Lacks conserved residue(s) required for the propagation of feature annotation.</text>
</comment>
<dbReference type="Pfam" id="PF13895">
    <property type="entry name" value="Ig_2"/>
    <property type="match status" value="1"/>
</dbReference>
<evidence type="ECO:0000313" key="9">
    <source>
        <dbReference type="Proteomes" id="UP001651158"/>
    </source>
</evidence>
<dbReference type="SUPFAM" id="SSF48726">
    <property type="entry name" value="Immunoglobulin"/>
    <property type="match status" value="4"/>
</dbReference>
<evidence type="ECO:0000256" key="4">
    <source>
        <dbReference type="ARBA" id="ARBA00023180"/>
    </source>
</evidence>
<dbReference type="PANTHER" id="PTHR11640:SF158">
    <property type="entry name" value="V-SET AND IMMUNOGLOBULIN DOMAIN-CONTAINING PROTEIN 10-LIKE 2"/>
    <property type="match status" value="1"/>
</dbReference>
<dbReference type="InterPro" id="IPR023415">
    <property type="entry name" value="LDLR_class-A_CS"/>
</dbReference>
<accession>A0ABR4QC68</accession>
<feature type="disulfide bond" evidence="6">
    <location>
        <begin position="664"/>
        <end position="682"/>
    </location>
</feature>
<comment type="subcellular location">
    <subcellularLocation>
        <location evidence="1">Membrane</location>
        <topology evidence="1">Single-pass type I membrane protein</topology>
    </subcellularLocation>
</comment>
<keyword evidence="5" id="KW-0393">Immunoglobulin domain</keyword>
<dbReference type="InterPro" id="IPR051275">
    <property type="entry name" value="Cell_adhesion_signaling"/>
</dbReference>
<dbReference type="InterPro" id="IPR003599">
    <property type="entry name" value="Ig_sub"/>
</dbReference>
<proteinExistence type="predicted"/>
<evidence type="ECO:0000256" key="1">
    <source>
        <dbReference type="ARBA" id="ARBA00004479"/>
    </source>
</evidence>
<dbReference type="CDD" id="cd00096">
    <property type="entry name" value="Ig"/>
    <property type="match status" value="1"/>
</dbReference>
<dbReference type="PROSITE" id="PS50835">
    <property type="entry name" value="IG_LIKE"/>
    <property type="match status" value="5"/>
</dbReference>
<evidence type="ECO:0000256" key="3">
    <source>
        <dbReference type="ARBA" id="ARBA00023157"/>
    </source>
</evidence>
<dbReference type="EMBL" id="JAKROA010000004">
    <property type="protein sequence ID" value="KAL5107294.1"/>
    <property type="molecule type" value="Genomic_DNA"/>
</dbReference>
<feature type="disulfide bond" evidence="6">
    <location>
        <begin position="657"/>
        <end position="669"/>
    </location>
</feature>
<feature type="domain" description="Ig-like" evidence="7">
    <location>
        <begin position="493"/>
        <end position="567"/>
    </location>
</feature>